<name>A0A067PSA7_9AGAM</name>
<evidence type="ECO:0000313" key="1">
    <source>
        <dbReference type="EMBL" id="KDQ54187.1"/>
    </source>
</evidence>
<dbReference type="InParanoid" id="A0A067PSA7"/>
<organism evidence="1 2">
    <name type="scientific">Jaapia argillacea MUCL 33604</name>
    <dbReference type="NCBI Taxonomy" id="933084"/>
    <lineage>
        <taxon>Eukaryota</taxon>
        <taxon>Fungi</taxon>
        <taxon>Dikarya</taxon>
        <taxon>Basidiomycota</taxon>
        <taxon>Agaricomycotina</taxon>
        <taxon>Agaricomycetes</taxon>
        <taxon>Agaricomycetidae</taxon>
        <taxon>Jaapiales</taxon>
        <taxon>Jaapiaceae</taxon>
        <taxon>Jaapia</taxon>
    </lineage>
</organism>
<sequence length="221" mass="24954">MTPHPRPSLHIKSIEANLNNPLKVLRFKLLVDGKTVGKLEKMKPNEQWNNIVAFEIEQDTALTIRAIESHRVQKDKVIAEVEFRGRDVIALYEEPSTTPKELIRTHDVGYSGCADWVPHNDETGAKLTVRFPPSNRAADNLLKVSCQLKARGSVLDKLGKARTTTETVLKLGIAISELNPIAKAVVAVVEKIYRHFEEQEQLDNLLYDLVESMVAFQDYLE</sequence>
<accession>A0A067PSA7</accession>
<proteinExistence type="predicted"/>
<gene>
    <name evidence="1" type="ORF">JAAARDRAFT_196927</name>
</gene>
<protein>
    <recommendedName>
        <fullName evidence="3">C2 domain-containing protein</fullName>
    </recommendedName>
</protein>
<evidence type="ECO:0000313" key="2">
    <source>
        <dbReference type="Proteomes" id="UP000027265"/>
    </source>
</evidence>
<dbReference type="HOGENOM" id="CLU_109021_0_0_1"/>
<keyword evidence="2" id="KW-1185">Reference proteome</keyword>
<dbReference type="Proteomes" id="UP000027265">
    <property type="component" value="Unassembled WGS sequence"/>
</dbReference>
<reference evidence="2" key="1">
    <citation type="journal article" date="2014" name="Proc. Natl. Acad. Sci. U.S.A.">
        <title>Extensive sampling of basidiomycete genomes demonstrates inadequacy of the white-rot/brown-rot paradigm for wood decay fungi.</title>
        <authorList>
            <person name="Riley R."/>
            <person name="Salamov A.A."/>
            <person name="Brown D.W."/>
            <person name="Nagy L.G."/>
            <person name="Floudas D."/>
            <person name="Held B.W."/>
            <person name="Levasseur A."/>
            <person name="Lombard V."/>
            <person name="Morin E."/>
            <person name="Otillar R."/>
            <person name="Lindquist E.A."/>
            <person name="Sun H."/>
            <person name="LaButti K.M."/>
            <person name="Schmutz J."/>
            <person name="Jabbour D."/>
            <person name="Luo H."/>
            <person name="Baker S.E."/>
            <person name="Pisabarro A.G."/>
            <person name="Walton J.D."/>
            <person name="Blanchette R.A."/>
            <person name="Henrissat B."/>
            <person name="Martin F."/>
            <person name="Cullen D."/>
            <person name="Hibbett D.S."/>
            <person name="Grigoriev I.V."/>
        </authorList>
    </citation>
    <scope>NUCLEOTIDE SEQUENCE [LARGE SCALE GENOMIC DNA]</scope>
    <source>
        <strain evidence="2">MUCL 33604</strain>
    </source>
</reference>
<dbReference type="AlphaFoldDB" id="A0A067PSA7"/>
<evidence type="ECO:0008006" key="3">
    <source>
        <dbReference type="Google" id="ProtNLM"/>
    </source>
</evidence>
<dbReference type="EMBL" id="KL197730">
    <property type="protein sequence ID" value="KDQ54187.1"/>
    <property type="molecule type" value="Genomic_DNA"/>
</dbReference>